<keyword evidence="1" id="KW-0489">Methyltransferase</keyword>
<dbReference type="RefSeq" id="WP_303278244.1">
    <property type="nucleotide sequence ID" value="NZ_JAUOEK010000120.1"/>
</dbReference>
<evidence type="ECO:0000313" key="1">
    <source>
        <dbReference type="EMBL" id="MDO5970556.1"/>
    </source>
</evidence>
<keyword evidence="1" id="KW-0808">Transferase</keyword>
<dbReference type="InterPro" id="IPR029063">
    <property type="entry name" value="SAM-dependent_MTases_sf"/>
</dbReference>
<organism evidence="1 2">
    <name type="scientific">Flavivirga aquimarina</name>
    <dbReference type="NCBI Taxonomy" id="2027862"/>
    <lineage>
        <taxon>Bacteria</taxon>
        <taxon>Pseudomonadati</taxon>
        <taxon>Bacteroidota</taxon>
        <taxon>Flavobacteriia</taxon>
        <taxon>Flavobacteriales</taxon>
        <taxon>Flavobacteriaceae</taxon>
        <taxon>Flavivirga</taxon>
    </lineage>
</organism>
<proteinExistence type="predicted"/>
<protein>
    <submittedName>
        <fullName evidence="1">FkbM family methyltransferase</fullName>
    </submittedName>
</protein>
<dbReference type="GO" id="GO:0032259">
    <property type="term" value="P:methylation"/>
    <property type="evidence" value="ECO:0007669"/>
    <property type="project" value="UniProtKB-KW"/>
</dbReference>
<evidence type="ECO:0000313" key="2">
    <source>
        <dbReference type="Proteomes" id="UP001176883"/>
    </source>
</evidence>
<keyword evidence="2" id="KW-1185">Reference proteome</keyword>
<dbReference type="SUPFAM" id="SSF53335">
    <property type="entry name" value="S-adenosyl-L-methionine-dependent methyltransferases"/>
    <property type="match status" value="1"/>
</dbReference>
<comment type="caution">
    <text evidence="1">The sequence shown here is derived from an EMBL/GenBank/DDBJ whole genome shotgun (WGS) entry which is preliminary data.</text>
</comment>
<accession>A0ABT8WC03</accession>
<dbReference type="Proteomes" id="UP001176883">
    <property type="component" value="Unassembled WGS sequence"/>
</dbReference>
<name>A0ABT8WC03_9FLAO</name>
<sequence>MLKKKAKNWLIYIIKVVVPNHFINKIKRKRQRNKLAQFKASLRNNILTYHEANNDEEIKEVVTYLQKNPVSVFPYNFAKKYKKEVIEVYFDQSNGLRYVMHQNKRLYFKKNMTDKAIKSLYYGLLLDQDKNSPHLYITDNFNLDRHDVVADVGAAEGNFSLSIIESVRKIYLFEPDEEWIEPLKATFEPWKDKVVIINKFVTNFESESTISMNSFYKKNPDITFFKVDIEGEEQNFLNSCESILKKHINLKIAICTYHKQDDEKAFMTQLKSYGFTAQTSRGYMIYMYDKNLDVPYLRRGLIRAQKTC</sequence>
<gene>
    <name evidence="1" type="ORF">Q4Q35_12135</name>
</gene>
<reference evidence="1" key="1">
    <citation type="submission" date="2023-07" db="EMBL/GenBank/DDBJ databases">
        <title>Two novel species in the genus Flavivirga.</title>
        <authorList>
            <person name="Kwon K."/>
        </authorList>
    </citation>
    <scope>NUCLEOTIDE SEQUENCE</scope>
    <source>
        <strain evidence="1">KCTC 52353</strain>
    </source>
</reference>
<dbReference type="GO" id="GO:0008168">
    <property type="term" value="F:methyltransferase activity"/>
    <property type="evidence" value="ECO:0007669"/>
    <property type="project" value="UniProtKB-KW"/>
</dbReference>
<dbReference type="Gene3D" id="3.40.50.150">
    <property type="entry name" value="Vaccinia Virus protein VP39"/>
    <property type="match status" value="1"/>
</dbReference>
<dbReference type="EMBL" id="JAUOEK010000120">
    <property type="protein sequence ID" value="MDO5970556.1"/>
    <property type="molecule type" value="Genomic_DNA"/>
</dbReference>